<comment type="similarity">
    <text evidence="1 6">Belongs to the thioredoxin family.</text>
</comment>
<dbReference type="PROSITE" id="PS51352">
    <property type="entry name" value="THIOREDOXIN_2"/>
    <property type="match status" value="1"/>
</dbReference>
<dbReference type="GO" id="GO:0005829">
    <property type="term" value="C:cytosol"/>
    <property type="evidence" value="ECO:0007669"/>
    <property type="project" value="TreeGrafter"/>
</dbReference>
<evidence type="ECO:0000256" key="7">
    <source>
        <dbReference type="PIRSR" id="PIRSR000077-4"/>
    </source>
</evidence>
<dbReference type="STRING" id="549789.NIES30_19495"/>
<dbReference type="PANTHER" id="PTHR45663">
    <property type="entry name" value="GEO12009P1"/>
    <property type="match status" value="1"/>
</dbReference>
<evidence type="ECO:0000313" key="9">
    <source>
        <dbReference type="EMBL" id="OKH45704.1"/>
    </source>
</evidence>
<dbReference type="Pfam" id="PF00085">
    <property type="entry name" value="Thioredoxin"/>
    <property type="match status" value="1"/>
</dbReference>
<comment type="caution">
    <text evidence="9">The sequence shown here is derived from an EMBL/GenBank/DDBJ whole genome shotgun (WGS) entry which is preliminary data.</text>
</comment>
<organism evidence="9 10">
    <name type="scientific">Phormidium tenue NIES-30</name>
    <dbReference type="NCBI Taxonomy" id="549789"/>
    <lineage>
        <taxon>Bacteria</taxon>
        <taxon>Bacillati</taxon>
        <taxon>Cyanobacteriota</taxon>
        <taxon>Cyanophyceae</taxon>
        <taxon>Oscillatoriophycideae</taxon>
        <taxon>Oscillatoriales</taxon>
        <taxon>Oscillatoriaceae</taxon>
        <taxon>Phormidium</taxon>
    </lineage>
</organism>
<evidence type="ECO:0000259" key="8">
    <source>
        <dbReference type="PROSITE" id="PS51352"/>
    </source>
</evidence>
<dbReference type="GO" id="GO:0045454">
    <property type="term" value="P:cell redox homeostasis"/>
    <property type="evidence" value="ECO:0007669"/>
    <property type="project" value="TreeGrafter"/>
</dbReference>
<dbReference type="Proteomes" id="UP000185557">
    <property type="component" value="Unassembled WGS sequence"/>
</dbReference>
<feature type="domain" description="Thioredoxin" evidence="8">
    <location>
        <begin position="1"/>
        <end position="106"/>
    </location>
</feature>
<dbReference type="OrthoDB" id="530955at2"/>
<dbReference type="InterPro" id="IPR036249">
    <property type="entry name" value="Thioredoxin-like_sf"/>
</dbReference>
<dbReference type="PIRSF" id="PIRSF000077">
    <property type="entry name" value="Thioredoxin"/>
    <property type="match status" value="1"/>
</dbReference>
<evidence type="ECO:0000256" key="5">
    <source>
        <dbReference type="ARBA" id="ARBA00023284"/>
    </source>
</evidence>
<evidence type="ECO:0000256" key="6">
    <source>
        <dbReference type="PIRNR" id="PIRNR000077"/>
    </source>
</evidence>
<dbReference type="EMBL" id="MRCG01000016">
    <property type="protein sequence ID" value="OKH45704.1"/>
    <property type="molecule type" value="Genomic_DNA"/>
</dbReference>
<evidence type="ECO:0000313" key="10">
    <source>
        <dbReference type="Proteomes" id="UP000185557"/>
    </source>
</evidence>
<sequence>MPMSVGEATFRAAVLESDLPVLVHFWAPWCGLCKLIVPVLQSFQAEWEGQVKLVDINADENLRLANAYRLSNLPTLLIFEQGEVHQRVESFRGKDDLRLVLEAFMRNRELTYDIPRLVRIYP</sequence>
<protein>
    <recommendedName>
        <fullName evidence="6">Thioredoxin</fullName>
    </recommendedName>
</protein>
<dbReference type="PANTHER" id="PTHR45663:SF11">
    <property type="entry name" value="GEO12009P1"/>
    <property type="match status" value="1"/>
</dbReference>
<dbReference type="GO" id="GO:0015035">
    <property type="term" value="F:protein-disulfide reductase activity"/>
    <property type="evidence" value="ECO:0007669"/>
    <property type="project" value="InterPro"/>
</dbReference>
<name>A0A1U7J1F6_9CYAN</name>
<dbReference type="SUPFAM" id="SSF52833">
    <property type="entry name" value="Thioredoxin-like"/>
    <property type="match status" value="1"/>
</dbReference>
<keyword evidence="2" id="KW-0813">Transport</keyword>
<dbReference type="CDD" id="cd02947">
    <property type="entry name" value="TRX_family"/>
    <property type="match status" value="1"/>
</dbReference>
<dbReference type="RefSeq" id="WP_073610109.1">
    <property type="nucleotide sequence ID" value="NZ_MRCG01000016.1"/>
</dbReference>
<dbReference type="Gene3D" id="3.40.30.10">
    <property type="entry name" value="Glutaredoxin"/>
    <property type="match status" value="1"/>
</dbReference>
<gene>
    <name evidence="9" type="ORF">NIES30_19495</name>
</gene>
<proteinExistence type="inferred from homology"/>
<evidence type="ECO:0000256" key="3">
    <source>
        <dbReference type="ARBA" id="ARBA00022982"/>
    </source>
</evidence>
<keyword evidence="3" id="KW-0249">Electron transport</keyword>
<dbReference type="PRINTS" id="PR00421">
    <property type="entry name" value="THIOREDOXIN"/>
</dbReference>
<evidence type="ECO:0000256" key="4">
    <source>
        <dbReference type="ARBA" id="ARBA00023157"/>
    </source>
</evidence>
<evidence type="ECO:0000256" key="1">
    <source>
        <dbReference type="ARBA" id="ARBA00008987"/>
    </source>
</evidence>
<reference evidence="9 10" key="1">
    <citation type="submission" date="2016-11" db="EMBL/GenBank/DDBJ databases">
        <title>Draft Genome Sequences of Nine Cyanobacterial Strains from Diverse Habitats.</title>
        <authorList>
            <person name="Zhu T."/>
            <person name="Hou S."/>
            <person name="Lu X."/>
            <person name="Hess W.R."/>
        </authorList>
    </citation>
    <scope>NUCLEOTIDE SEQUENCE [LARGE SCALE GENOMIC DNA]</scope>
    <source>
        <strain evidence="9 10">NIES-30</strain>
    </source>
</reference>
<dbReference type="InterPro" id="IPR005746">
    <property type="entry name" value="Thioredoxin"/>
</dbReference>
<dbReference type="AlphaFoldDB" id="A0A1U7J1F6"/>
<keyword evidence="4 7" id="KW-1015">Disulfide bond</keyword>
<evidence type="ECO:0000256" key="2">
    <source>
        <dbReference type="ARBA" id="ARBA00022448"/>
    </source>
</evidence>
<dbReference type="InterPro" id="IPR013766">
    <property type="entry name" value="Thioredoxin_domain"/>
</dbReference>
<accession>A0A1U7J1F6</accession>
<keyword evidence="5 7" id="KW-0676">Redox-active center</keyword>
<feature type="disulfide bond" description="Redox-active" evidence="7">
    <location>
        <begin position="30"/>
        <end position="33"/>
    </location>
</feature>
<keyword evidence="10" id="KW-1185">Reference proteome</keyword>